<gene>
    <name evidence="2" type="primary">LOC107794921</name>
</gene>
<sequence length="251" mass="28220">MAESSPTPVGLTEEIGAMKSSGVIIPGIARANKKRKAASFIPVKTPPARGRATRSQKKQSEAELEKALEESKRKVVTKGKKKVVEPVEAVEIEEIDLVLRDENKAEEEEVATPKIKKIKTFKKKSPSKTKSAEPSTLAKRTRSDVKSRKVKVVEEEESEEEEEEEVEDETDEEQDKKEKFGKRTILKGRLLRDLEEEGMVMLLQKLQLQGWKDMVLQMDGRLARADIVEFMANCEIKNGNHQCGEGSDCEL</sequence>
<dbReference type="PaxDb" id="4097-A0A1S4A8J9"/>
<evidence type="ECO:0000256" key="1">
    <source>
        <dbReference type="SAM" id="MobiDB-lite"/>
    </source>
</evidence>
<proteinExistence type="predicted"/>
<evidence type="ECO:0000313" key="2">
    <source>
        <dbReference type="RefSeq" id="XP_016472967.1"/>
    </source>
</evidence>
<name>A0A1S4A8J9_TOBAC</name>
<feature type="region of interest" description="Disordered" evidence="1">
    <location>
        <begin position="35"/>
        <end position="80"/>
    </location>
</feature>
<dbReference type="AlphaFoldDB" id="A0A1S4A8J9"/>
<feature type="compositionally biased region" description="Basic and acidic residues" evidence="1">
    <location>
        <begin position="141"/>
        <end position="153"/>
    </location>
</feature>
<accession>A0A1S4A8J9</accession>
<protein>
    <submittedName>
        <fullName evidence="2">ABC transporter F family member 4-like</fullName>
    </submittedName>
</protein>
<organism evidence="2">
    <name type="scientific">Nicotiana tabacum</name>
    <name type="common">Common tobacco</name>
    <dbReference type="NCBI Taxonomy" id="4097"/>
    <lineage>
        <taxon>Eukaryota</taxon>
        <taxon>Viridiplantae</taxon>
        <taxon>Streptophyta</taxon>
        <taxon>Embryophyta</taxon>
        <taxon>Tracheophyta</taxon>
        <taxon>Spermatophyta</taxon>
        <taxon>Magnoliopsida</taxon>
        <taxon>eudicotyledons</taxon>
        <taxon>Gunneridae</taxon>
        <taxon>Pentapetalae</taxon>
        <taxon>asterids</taxon>
        <taxon>lamiids</taxon>
        <taxon>Solanales</taxon>
        <taxon>Solanaceae</taxon>
        <taxon>Nicotianoideae</taxon>
        <taxon>Nicotianeae</taxon>
        <taxon>Nicotiana</taxon>
    </lineage>
</organism>
<feature type="region of interest" description="Disordered" evidence="1">
    <location>
        <begin position="120"/>
        <end position="178"/>
    </location>
</feature>
<dbReference type="OrthoDB" id="10415438at2759"/>
<feature type="compositionally biased region" description="Basic and acidic residues" evidence="1">
    <location>
        <begin position="58"/>
        <end position="73"/>
    </location>
</feature>
<dbReference type="KEGG" id="nta:107794921"/>
<reference evidence="2" key="1">
    <citation type="submission" date="2025-08" db="UniProtKB">
        <authorList>
            <consortium name="RefSeq"/>
        </authorList>
    </citation>
    <scope>IDENTIFICATION</scope>
</reference>
<dbReference type="RefSeq" id="XP_016472967.1">
    <property type="nucleotide sequence ID" value="XM_016617481.1"/>
</dbReference>
<feature type="compositionally biased region" description="Acidic residues" evidence="1">
    <location>
        <begin position="154"/>
        <end position="173"/>
    </location>
</feature>